<keyword evidence="4 6" id="KW-1133">Transmembrane helix</keyword>
<evidence type="ECO:0000256" key="4">
    <source>
        <dbReference type="ARBA" id="ARBA00022989"/>
    </source>
</evidence>
<dbReference type="PANTHER" id="PTHR43478:SF1">
    <property type="entry name" value="NA+_H+ ANTIPORTER NHAC-LIKE C-TERMINAL DOMAIN-CONTAINING PROTEIN"/>
    <property type="match status" value="1"/>
</dbReference>
<dbReference type="OrthoDB" id="9762978at2"/>
<feature type="transmembrane region" description="Helical" evidence="6">
    <location>
        <begin position="109"/>
        <end position="126"/>
    </location>
</feature>
<feature type="transmembrane region" description="Helical" evidence="6">
    <location>
        <begin position="417"/>
        <end position="437"/>
    </location>
</feature>
<dbReference type="AlphaFoldDB" id="A0A317L3V0"/>
<evidence type="ECO:0000256" key="5">
    <source>
        <dbReference type="ARBA" id="ARBA00023136"/>
    </source>
</evidence>
<feature type="transmembrane region" description="Helical" evidence="6">
    <location>
        <begin position="6"/>
        <end position="25"/>
    </location>
</feature>
<dbReference type="RefSeq" id="WP_109983058.1">
    <property type="nucleotide sequence ID" value="NZ_JAJUIE010000004.1"/>
</dbReference>
<feature type="transmembrane region" description="Helical" evidence="6">
    <location>
        <begin position="67"/>
        <end position="88"/>
    </location>
</feature>
<reference evidence="8 9" key="1">
    <citation type="submission" date="2018-05" db="EMBL/GenBank/DDBJ databases">
        <title>Genomic analysis of Gracilibacillus dipsosauri DD1 reveals novel features of a salt-tolerant amylase.</title>
        <authorList>
            <person name="Deutch C.E."/>
            <person name="Yang S."/>
        </authorList>
    </citation>
    <scope>NUCLEOTIDE SEQUENCE [LARGE SCALE GENOMIC DNA]</scope>
    <source>
        <strain evidence="8 9">DD1</strain>
    </source>
</reference>
<dbReference type="Proteomes" id="UP000245624">
    <property type="component" value="Unassembled WGS sequence"/>
</dbReference>
<keyword evidence="2" id="KW-1003">Cell membrane</keyword>
<keyword evidence="3 6" id="KW-0812">Transmembrane</keyword>
<evidence type="ECO:0000256" key="1">
    <source>
        <dbReference type="ARBA" id="ARBA00004651"/>
    </source>
</evidence>
<gene>
    <name evidence="8" type="ORF">DLJ74_01540</name>
</gene>
<evidence type="ECO:0000256" key="2">
    <source>
        <dbReference type="ARBA" id="ARBA00022475"/>
    </source>
</evidence>
<dbReference type="GO" id="GO:0005886">
    <property type="term" value="C:plasma membrane"/>
    <property type="evidence" value="ECO:0007669"/>
    <property type="project" value="UniProtKB-SubCell"/>
</dbReference>
<keyword evidence="9" id="KW-1185">Reference proteome</keyword>
<proteinExistence type="predicted"/>
<feature type="transmembrane region" description="Helical" evidence="6">
    <location>
        <begin position="303"/>
        <end position="325"/>
    </location>
</feature>
<comment type="caution">
    <text evidence="8">The sequence shown here is derived from an EMBL/GenBank/DDBJ whole genome shotgun (WGS) entry which is preliminary data.</text>
</comment>
<evidence type="ECO:0000313" key="8">
    <source>
        <dbReference type="EMBL" id="PWU70173.1"/>
    </source>
</evidence>
<feature type="transmembrane region" description="Helical" evidence="6">
    <location>
        <begin position="262"/>
        <end position="283"/>
    </location>
</feature>
<name>A0A317L3V0_9BACI</name>
<dbReference type="PANTHER" id="PTHR43478">
    <property type="entry name" value="NA+/H+ ANTIPORTER-RELATED"/>
    <property type="match status" value="1"/>
</dbReference>
<feature type="transmembrane region" description="Helical" evidence="6">
    <location>
        <begin position="346"/>
        <end position="370"/>
    </location>
</feature>
<dbReference type="InterPro" id="IPR018461">
    <property type="entry name" value="Na/H_Antiport_NhaC-like_C"/>
</dbReference>
<accession>A0A317L3V0</accession>
<evidence type="ECO:0000313" key="9">
    <source>
        <dbReference type="Proteomes" id="UP000245624"/>
    </source>
</evidence>
<feature type="transmembrane region" description="Helical" evidence="6">
    <location>
        <begin position="382"/>
        <end position="405"/>
    </location>
</feature>
<dbReference type="Pfam" id="PF03553">
    <property type="entry name" value="Na_H_antiporter"/>
    <property type="match status" value="1"/>
</dbReference>
<sequence length="516" mass="56298">MEGTLYSLIPAVLMLVLVLWTRKLLLSLGTGIIVGALLIHDFDILLAIQQIWLVFRDIFYTTDGWNVGNFYLLVFLILLGIMTVFMTASGGSKAFGDWAINKIKTRKNAQIMPFALGILIFIDDYFNSLAVGQIARPVTDRHKISRAKLAYFIDSTSAPVTVITPISSWGAYIIGTLGSIFVANEIVEYQPLEAFVKMIPYNIYALVAIVFVLLVALLNINIGAMKKHEKRALRTGEVLDPAKNIAAVQAKEVHIFNKHGKIIDLVIPIAVLIVATVAAMLVTGKMALDEEATVLKLFENTNVNLSLFVGGLFSVITALLLYLRLPNRQLSIAKISWKGTLSMMPAIYILVLAWMIGAIIEIIDTGGFLAQLIDKVAFNPDYLALLLFILAGFMALATGTSWGTFGIMLPIAAQIAVLYDVSYVIPAMAAVLAGSVFGDHCSPISDTSILSSTGAGSDHMDHVITQLPYAFISALAAGIGYLFLGITDQIGIALLMAFVTILLFVVWFIWNKRQSE</sequence>
<feature type="transmembrane region" description="Helical" evidence="6">
    <location>
        <begin position="201"/>
        <end position="224"/>
    </location>
</feature>
<evidence type="ECO:0000256" key="6">
    <source>
        <dbReference type="SAM" id="Phobius"/>
    </source>
</evidence>
<protein>
    <submittedName>
        <fullName evidence="8">Sodium:proton antiporter</fullName>
    </submittedName>
</protein>
<keyword evidence="5 6" id="KW-0472">Membrane</keyword>
<feature type="transmembrane region" description="Helical" evidence="6">
    <location>
        <begin position="32"/>
        <end position="55"/>
    </location>
</feature>
<evidence type="ECO:0000256" key="3">
    <source>
        <dbReference type="ARBA" id="ARBA00022692"/>
    </source>
</evidence>
<organism evidence="8 9">
    <name type="scientific">Gracilibacillus dipsosauri</name>
    <dbReference type="NCBI Taxonomy" id="178340"/>
    <lineage>
        <taxon>Bacteria</taxon>
        <taxon>Bacillati</taxon>
        <taxon>Bacillota</taxon>
        <taxon>Bacilli</taxon>
        <taxon>Bacillales</taxon>
        <taxon>Bacillaceae</taxon>
        <taxon>Gracilibacillus</taxon>
    </lineage>
</organism>
<feature type="domain" description="Na+/H+ antiporter NhaC-like C-terminal" evidence="7">
    <location>
        <begin position="161"/>
        <end position="486"/>
    </location>
</feature>
<evidence type="ECO:0000259" key="7">
    <source>
        <dbReference type="Pfam" id="PF03553"/>
    </source>
</evidence>
<feature type="transmembrane region" description="Helical" evidence="6">
    <location>
        <begin position="491"/>
        <end position="510"/>
    </location>
</feature>
<feature type="transmembrane region" description="Helical" evidence="6">
    <location>
        <begin position="467"/>
        <end position="484"/>
    </location>
</feature>
<dbReference type="EMBL" id="QGTD01000003">
    <property type="protein sequence ID" value="PWU70173.1"/>
    <property type="molecule type" value="Genomic_DNA"/>
</dbReference>
<comment type="subcellular location">
    <subcellularLocation>
        <location evidence="1">Cell membrane</location>
        <topology evidence="1">Multi-pass membrane protein</topology>
    </subcellularLocation>
</comment>